<gene>
    <name evidence="1" type="ORF">CBM2586_B130596</name>
</gene>
<sequence>MVSIVCEPFSTVKVRFRVTLDALLGLAAKGCHLPLWQ</sequence>
<evidence type="ECO:0000313" key="1">
    <source>
        <dbReference type="EMBL" id="SOY71876.1"/>
    </source>
</evidence>
<accession>A0A975XIF9</accession>
<evidence type="ECO:0000313" key="2">
    <source>
        <dbReference type="Proteomes" id="UP000257016"/>
    </source>
</evidence>
<organism evidence="1 2">
    <name type="scientific">Cupriavidus taiwanensis</name>
    <dbReference type="NCBI Taxonomy" id="164546"/>
    <lineage>
        <taxon>Bacteria</taxon>
        <taxon>Pseudomonadati</taxon>
        <taxon>Pseudomonadota</taxon>
        <taxon>Betaproteobacteria</taxon>
        <taxon>Burkholderiales</taxon>
        <taxon>Burkholderiaceae</taxon>
        <taxon>Cupriavidus</taxon>
    </lineage>
</organism>
<dbReference type="EMBL" id="OFSN01000019">
    <property type="protein sequence ID" value="SOY71876.1"/>
    <property type="molecule type" value="Genomic_DNA"/>
</dbReference>
<reference evidence="1 2" key="1">
    <citation type="submission" date="2018-01" db="EMBL/GenBank/DDBJ databases">
        <authorList>
            <person name="Clerissi C."/>
        </authorList>
    </citation>
    <scope>NUCLEOTIDE SEQUENCE [LARGE SCALE GENOMIC DNA]</scope>
    <source>
        <strain evidence="1">Cupriavidus taiwanensis LMG 19430</strain>
    </source>
</reference>
<comment type="caution">
    <text evidence="1">The sequence shown here is derived from an EMBL/GenBank/DDBJ whole genome shotgun (WGS) entry which is preliminary data.</text>
</comment>
<dbReference type="Proteomes" id="UP000257016">
    <property type="component" value="Unassembled WGS sequence"/>
</dbReference>
<dbReference type="AlphaFoldDB" id="A0A975XIF9"/>
<protein>
    <submittedName>
        <fullName evidence="1">Uncharacterized protein</fullName>
    </submittedName>
</protein>
<name>A0A975XIF9_9BURK</name>
<proteinExistence type="predicted"/>